<dbReference type="EMBL" id="VBAO01000294">
    <property type="protein sequence ID" value="TMI79335.1"/>
    <property type="molecule type" value="Genomic_DNA"/>
</dbReference>
<proteinExistence type="predicted"/>
<dbReference type="PANTHER" id="PTHR31360">
    <property type="match status" value="1"/>
</dbReference>
<dbReference type="PANTHER" id="PTHR31360:SF1">
    <property type="entry name" value="OIL BODY-ASSOCIATED PROTEIN 2A"/>
    <property type="match status" value="1"/>
</dbReference>
<dbReference type="Proteomes" id="UP000320048">
    <property type="component" value="Unassembled WGS sequence"/>
</dbReference>
<evidence type="ECO:0000313" key="1">
    <source>
        <dbReference type="EMBL" id="TMI79335.1"/>
    </source>
</evidence>
<dbReference type="AlphaFoldDB" id="A0A537J757"/>
<sequence>MKANAVMVGTIAVVMAALALFGGSQRAPAGNPKPSEGWTLHIDALLHYPGKPSMVAHHYCKPVSGLIECQLYDSDAPDARLVGIETIVDAATYAKFPEAEKKLWHYHKTEIAKVSATLPDLSPEEADKVVKSILETYGKIYLVWDPGRQSMPTGYPTVTVLKTN</sequence>
<protein>
    <submittedName>
        <fullName evidence="1">DUF1264 domain-containing protein</fullName>
    </submittedName>
</protein>
<evidence type="ECO:0000313" key="2">
    <source>
        <dbReference type="Proteomes" id="UP000320048"/>
    </source>
</evidence>
<dbReference type="Pfam" id="PF06884">
    <property type="entry name" value="DUF1264"/>
    <property type="match status" value="1"/>
</dbReference>
<organism evidence="1 2">
    <name type="scientific">Candidatus Segetimicrobium genomatis</name>
    <dbReference type="NCBI Taxonomy" id="2569760"/>
    <lineage>
        <taxon>Bacteria</taxon>
        <taxon>Bacillati</taxon>
        <taxon>Candidatus Sysuimicrobiota</taxon>
        <taxon>Candidatus Sysuimicrobiia</taxon>
        <taxon>Candidatus Sysuimicrobiales</taxon>
        <taxon>Candidatus Segetimicrobiaceae</taxon>
        <taxon>Candidatus Segetimicrobium</taxon>
    </lineage>
</organism>
<accession>A0A537J757</accession>
<dbReference type="InterPro" id="IPR010686">
    <property type="entry name" value="OBAP-like"/>
</dbReference>
<name>A0A537J757_9BACT</name>
<comment type="caution">
    <text evidence="1">The sequence shown here is derived from an EMBL/GenBank/DDBJ whole genome shotgun (WGS) entry which is preliminary data.</text>
</comment>
<gene>
    <name evidence="1" type="ORF">E6H04_10755</name>
</gene>
<reference evidence="1 2" key="1">
    <citation type="journal article" date="2019" name="Nat. Microbiol.">
        <title>Mediterranean grassland soil C-N compound turnover is dependent on rainfall and depth, and is mediated by genomically divergent microorganisms.</title>
        <authorList>
            <person name="Diamond S."/>
            <person name="Andeer P.F."/>
            <person name="Li Z."/>
            <person name="Crits-Christoph A."/>
            <person name="Burstein D."/>
            <person name="Anantharaman K."/>
            <person name="Lane K.R."/>
            <person name="Thomas B.C."/>
            <person name="Pan C."/>
            <person name="Northen T.R."/>
            <person name="Banfield J.F."/>
        </authorList>
    </citation>
    <scope>NUCLEOTIDE SEQUENCE [LARGE SCALE GENOMIC DNA]</scope>
    <source>
        <strain evidence="1">NP_7</strain>
    </source>
</reference>